<feature type="binding site" evidence="6">
    <location>
        <begin position="235"/>
        <end position="238"/>
    </location>
    <ligand>
        <name>substrate</name>
    </ligand>
</feature>
<dbReference type="GO" id="GO:0006508">
    <property type="term" value="P:proteolysis"/>
    <property type="evidence" value="ECO:0007669"/>
    <property type="project" value="UniProtKB-KW"/>
</dbReference>
<evidence type="ECO:0000256" key="5">
    <source>
        <dbReference type="PIRSR" id="PIRSR600246-1"/>
    </source>
</evidence>
<dbReference type="GO" id="GO:0016811">
    <property type="term" value="F:hydrolase activity, acting on carbon-nitrogen (but not peptide) bonds, in linear amides"/>
    <property type="evidence" value="ECO:0007669"/>
    <property type="project" value="UniProtKB-ARBA"/>
</dbReference>
<dbReference type="Gene3D" id="3.60.20.30">
    <property type="entry name" value="(Glycosyl)asparaginase"/>
    <property type="match status" value="1"/>
</dbReference>
<keyword evidence="9" id="KW-1185">Reference proteome</keyword>
<accession>A0A437M4J8</accession>
<dbReference type="InterPro" id="IPR029055">
    <property type="entry name" value="Ntn_hydrolases_N"/>
</dbReference>
<name>A0A437M4J8_9SPHN</name>
<feature type="site" description="Cleavage; by autolysis" evidence="7">
    <location>
        <begin position="183"/>
        <end position="184"/>
    </location>
</feature>
<dbReference type="EMBL" id="SACN01000001">
    <property type="protein sequence ID" value="RVT92483.1"/>
    <property type="molecule type" value="Genomic_DNA"/>
</dbReference>
<dbReference type="Proteomes" id="UP000282971">
    <property type="component" value="Unassembled WGS sequence"/>
</dbReference>
<dbReference type="AlphaFoldDB" id="A0A437M4J8"/>
<dbReference type="RefSeq" id="WP_127740128.1">
    <property type="nucleotide sequence ID" value="NZ_SACN01000001.1"/>
</dbReference>
<evidence type="ECO:0000313" key="8">
    <source>
        <dbReference type="EMBL" id="RVT92483.1"/>
    </source>
</evidence>
<dbReference type="CDD" id="cd04701">
    <property type="entry name" value="Asparaginase_2"/>
    <property type="match status" value="1"/>
</dbReference>
<evidence type="ECO:0000256" key="2">
    <source>
        <dbReference type="ARBA" id="ARBA00022801"/>
    </source>
</evidence>
<feature type="active site" description="Nucleophile" evidence="5">
    <location>
        <position position="184"/>
    </location>
</feature>
<dbReference type="PANTHER" id="PTHR10188:SF6">
    <property type="entry name" value="N(4)-(BETA-N-ACETYLGLUCOSAMINYL)-L-ASPARAGINASE"/>
    <property type="match status" value="1"/>
</dbReference>
<evidence type="ECO:0000256" key="7">
    <source>
        <dbReference type="PIRSR" id="PIRSR600246-3"/>
    </source>
</evidence>
<organism evidence="8 9">
    <name type="scientific">Sphingomonas crocodyli</name>
    <dbReference type="NCBI Taxonomy" id="1979270"/>
    <lineage>
        <taxon>Bacteria</taxon>
        <taxon>Pseudomonadati</taxon>
        <taxon>Pseudomonadota</taxon>
        <taxon>Alphaproteobacteria</taxon>
        <taxon>Sphingomonadales</taxon>
        <taxon>Sphingomonadaceae</taxon>
        <taxon>Sphingomonas</taxon>
    </lineage>
</organism>
<comment type="caution">
    <text evidence="8">The sequence shown here is derived from an EMBL/GenBank/DDBJ whole genome shotgun (WGS) entry which is preliminary data.</text>
</comment>
<feature type="binding site" evidence="6">
    <location>
        <begin position="212"/>
        <end position="215"/>
    </location>
    <ligand>
        <name>substrate</name>
    </ligand>
</feature>
<dbReference type="OrthoDB" id="9780217at2"/>
<gene>
    <name evidence="8" type="ORF">EOD43_00680</name>
</gene>
<dbReference type="InterPro" id="IPR000246">
    <property type="entry name" value="Peptidase_T2"/>
</dbReference>
<evidence type="ECO:0000313" key="9">
    <source>
        <dbReference type="Proteomes" id="UP000282971"/>
    </source>
</evidence>
<keyword evidence="3" id="KW-0068">Autocatalytic cleavage</keyword>
<evidence type="ECO:0000256" key="1">
    <source>
        <dbReference type="ARBA" id="ARBA00022670"/>
    </source>
</evidence>
<evidence type="ECO:0000256" key="6">
    <source>
        <dbReference type="PIRSR" id="PIRSR600246-2"/>
    </source>
</evidence>
<sequence length="318" mass="32331">MTADRSITSQWSAPDAGWTLVVHGGAGQIRRDTLDPAVDVAVRAALNAALAAGSAILSGGGSALDAVEAAVRVLEDDPNFNAGRGAVFTAEGVNELDAAIMDGSNRDAGAVSAVTHSRHPVTLARAVMEKSPHAMLTGAGADRFGAEHDIEQAPPAWFHTDERWRQYEELRAGGRFDADLKYGTVGAVARDAEGHLAAATSTGGLTGKRWNRIGDSPVIGAGTWADDRGAAISCTGSGEHFIRVGAGHEVSSRVRLAGEALGAAAVATIGEIGALGGTGGIIAVGHDGAGGWCFNSAGMYRGRVAAGGEPQVALYGDE</sequence>
<protein>
    <recommendedName>
        <fullName evidence="4">Isoaspartyl peptidase</fullName>
    </recommendedName>
</protein>
<proteinExistence type="predicted"/>
<dbReference type="FunFam" id="3.60.20.30:FF:000001">
    <property type="entry name" value="Isoaspartyl peptidase/L-asparaginase"/>
    <property type="match status" value="1"/>
</dbReference>
<evidence type="ECO:0000256" key="4">
    <source>
        <dbReference type="ARBA" id="ARBA00069124"/>
    </source>
</evidence>
<keyword evidence="1" id="KW-0645">Protease</keyword>
<reference evidence="8 9" key="1">
    <citation type="submission" date="2019-01" db="EMBL/GenBank/DDBJ databases">
        <authorList>
            <person name="Chen W.-M."/>
        </authorList>
    </citation>
    <scope>NUCLEOTIDE SEQUENCE [LARGE SCALE GENOMIC DNA]</scope>
    <source>
        <strain evidence="8 9">CCP-7</strain>
    </source>
</reference>
<evidence type="ECO:0000256" key="3">
    <source>
        <dbReference type="ARBA" id="ARBA00022813"/>
    </source>
</evidence>
<dbReference type="Pfam" id="PF01112">
    <property type="entry name" value="Asparaginase_2"/>
    <property type="match status" value="1"/>
</dbReference>
<dbReference type="PANTHER" id="PTHR10188">
    <property type="entry name" value="L-ASPARAGINASE"/>
    <property type="match status" value="1"/>
</dbReference>
<keyword evidence="2" id="KW-0378">Hydrolase</keyword>
<dbReference type="SUPFAM" id="SSF56235">
    <property type="entry name" value="N-terminal nucleophile aminohydrolases (Ntn hydrolases)"/>
    <property type="match status" value="1"/>
</dbReference>
<dbReference type="GO" id="GO:0008233">
    <property type="term" value="F:peptidase activity"/>
    <property type="evidence" value="ECO:0007669"/>
    <property type="project" value="UniProtKB-KW"/>
</dbReference>